<dbReference type="SUPFAM" id="SSF53474">
    <property type="entry name" value="alpha/beta-Hydrolases"/>
    <property type="match status" value="1"/>
</dbReference>
<dbReference type="AlphaFoldDB" id="E8V3G2"/>
<dbReference type="eggNOG" id="COG1506">
    <property type="taxonomic scope" value="Bacteria"/>
</dbReference>
<feature type="chain" id="PRO_5003228947" evidence="8">
    <location>
        <begin position="26"/>
        <end position="541"/>
    </location>
</feature>
<sequence>MKNLNRRIGLSAFLLGAAAVAPLRAFGSTCGELGSLQLPNTSITSAVEVAAGTFIPSYEKSTSERKIYPAAVPAFCRVVGVIHPVAESTIGFEVWLPVAAAWNHRLQGVGNGAYNGRISYGPLENAVNLGYAATSTDTGHTGGDVKFAIGHPERIADWGYRAVHVTTEAAKLILNKYYGAPPVHSYFNGCSTGGHQALQEAQRFPDDYDGILAGDAGNDRVHLNVGFLWGFAAVHPDGQLILPDDKLPLIHKAAIDACDAKDGVKDGILEDPLACKFDPAVLLCKGPETAACLTSTQVEATKKIYAGPRNSRTGEQIIAGYAPGSEVITGGDYTGWKNFITGPKEPSRLDVWKYWVFNNPDWDWHTFDYDHDVTTGDARMAEVNASSGDLRAFKAHGGKLMMYHGWVDPVGPPGDAIAYYDKVEHVVGGASKVQDFMRLFIVPGMSHCNGGQGYELAGGARGVDDPDGVPKWPHPDAEHDMLIALDRWVSQGASPEEMIAAHRKDGVVERTIPVCAYPKVARWNGKGSSDEAKNYRCVNQR</sequence>
<dbReference type="Pfam" id="PF07519">
    <property type="entry name" value="Tannase"/>
    <property type="match status" value="1"/>
</dbReference>
<dbReference type="InterPro" id="IPR029058">
    <property type="entry name" value="AB_hydrolase_fold"/>
</dbReference>
<dbReference type="GO" id="GO:0046872">
    <property type="term" value="F:metal ion binding"/>
    <property type="evidence" value="ECO:0007669"/>
    <property type="project" value="UniProtKB-KW"/>
</dbReference>
<evidence type="ECO:0000256" key="8">
    <source>
        <dbReference type="SAM" id="SignalP"/>
    </source>
</evidence>
<dbReference type="RefSeq" id="WP_013569308.1">
    <property type="nucleotide sequence ID" value="NC_014963.1"/>
</dbReference>
<dbReference type="Proteomes" id="UP000006844">
    <property type="component" value="Chromosome"/>
</dbReference>
<comment type="similarity">
    <text evidence="1">Belongs to the tannase family.</text>
</comment>
<dbReference type="PANTHER" id="PTHR33938:SF15">
    <property type="entry name" value="FERULOYL ESTERASE B-RELATED"/>
    <property type="match status" value="1"/>
</dbReference>
<dbReference type="PANTHER" id="PTHR33938">
    <property type="entry name" value="FERULOYL ESTERASE B-RELATED"/>
    <property type="match status" value="1"/>
</dbReference>
<keyword evidence="4 8" id="KW-0732">Signal</keyword>
<evidence type="ECO:0000313" key="10">
    <source>
        <dbReference type="Proteomes" id="UP000006844"/>
    </source>
</evidence>
<evidence type="ECO:0000256" key="1">
    <source>
        <dbReference type="ARBA" id="ARBA00006249"/>
    </source>
</evidence>
<dbReference type="HOGENOM" id="CLU_014819_4_1_0"/>
<evidence type="ECO:0000313" key="9">
    <source>
        <dbReference type="EMBL" id="ADV83575.1"/>
    </source>
</evidence>
<keyword evidence="5" id="KW-0378">Hydrolase</keyword>
<organism evidence="9 10">
    <name type="scientific">Terriglobus saanensis (strain ATCC BAA-1853 / DSM 23119 / SP1PR4)</name>
    <dbReference type="NCBI Taxonomy" id="401053"/>
    <lineage>
        <taxon>Bacteria</taxon>
        <taxon>Pseudomonadati</taxon>
        <taxon>Acidobacteriota</taxon>
        <taxon>Terriglobia</taxon>
        <taxon>Terriglobales</taxon>
        <taxon>Acidobacteriaceae</taxon>
        <taxon>Terriglobus</taxon>
    </lineage>
</organism>
<evidence type="ECO:0000256" key="2">
    <source>
        <dbReference type="ARBA" id="ARBA00022487"/>
    </source>
</evidence>
<dbReference type="STRING" id="401053.AciPR4_2802"/>
<keyword evidence="7" id="KW-1015">Disulfide bond</keyword>
<feature type="signal peptide" evidence="8">
    <location>
        <begin position="1"/>
        <end position="25"/>
    </location>
</feature>
<evidence type="ECO:0000256" key="7">
    <source>
        <dbReference type="ARBA" id="ARBA00023157"/>
    </source>
</evidence>
<evidence type="ECO:0000256" key="6">
    <source>
        <dbReference type="ARBA" id="ARBA00022837"/>
    </source>
</evidence>
<gene>
    <name evidence="9" type="ordered locus">AciPR4_2802</name>
</gene>
<dbReference type="OrthoDB" id="176867at2"/>
<keyword evidence="2" id="KW-0719">Serine esterase</keyword>
<evidence type="ECO:0000256" key="5">
    <source>
        <dbReference type="ARBA" id="ARBA00022801"/>
    </source>
</evidence>
<proteinExistence type="inferred from homology"/>
<keyword evidence="6" id="KW-0106">Calcium</keyword>
<evidence type="ECO:0000256" key="3">
    <source>
        <dbReference type="ARBA" id="ARBA00022723"/>
    </source>
</evidence>
<dbReference type="GO" id="GO:0052689">
    <property type="term" value="F:carboxylic ester hydrolase activity"/>
    <property type="evidence" value="ECO:0007669"/>
    <property type="project" value="UniProtKB-KW"/>
</dbReference>
<keyword evidence="10" id="KW-1185">Reference proteome</keyword>
<keyword evidence="3" id="KW-0479">Metal-binding</keyword>
<accession>E8V3G2</accession>
<dbReference type="InterPro" id="IPR011118">
    <property type="entry name" value="Tannase/feruloyl_esterase"/>
</dbReference>
<dbReference type="EMBL" id="CP002467">
    <property type="protein sequence ID" value="ADV83575.1"/>
    <property type="molecule type" value="Genomic_DNA"/>
</dbReference>
<evidence type="ECO:0000256" key="4">
    <source>
        <dbReference type="ARBA" id="ARBA00022729"/>
    </source>
</evidence>
<reference evidence="9 10" key="1">
    <citation type="journal article" date="2012" name="Stand. Genomic Sci.">
        <title>Complete genome sequence of Terriglobus saanensis type strain SP1PR4(T), an Acidobacteria from tundra soil.</title>
        <authorList>
            <person name="Rawat S.R."/>
            <person name="Mannisto M.K."/>
            <person name="Starovoytov V."/>
            <person name="Goodwin L."/>
            <person name="Nolan M."/>
            <person name="Hauser L."/>
            <person name="Land M."/>
            <person name="Davenport K.W."/>
            <person name="Woyke T."/>
            <person name="Haggblom M.M."/>
        </authorList>
    </citation>
    <scope>NUCLEOTIDE SEQUENCE</scope>
    <source>
        <strain evidence="10">ATCC BAA-1853 / DSM 23119 / SP1PR4</strain>
    </source>
</reference>
<name>E8V3G2_TERSS</name>
<protein>
    <submittedName>
        <fullName evidence="9">Tannase and feruloyl esterase</fullName>
    </submittedName>
</protein>
<dbReference type="KEGG" id="tsa:AciPR4_2802"/>